<evidence type="ECO:0000256" key="4">
    <source>
        <dbReference type="ARBA" id="ARBA00022475"/>
    </source>
</evidence>
<evidence type="ECO:0000259" key="9">
    <source>
        <dbReference type="PROSITE" id="PS50893"/>
    </source>
</evidence>
<dbReference type="GO" id="GO:0005886">
    <property type="term" value="C:plasma membrane"/>
    <property type="evidence" value="ECO:0007669"/>
    <property type="project" value="UniProtKB-SubCell"/>
</dbReference>
<dbReference type="AlphaFoldDB" id="A0A8B2NJG1"/>
<dbReference type="Gene3D" id="3.40.50.300">
    <property type="entry name" value="P-loop containing nucleotide triphosphate hydrolases"/>
    <property type="match status" value="1"/>
</dbReference>
<dbReference type="FunFam" id="3.40.50.300:FF:000016">
    <property type="entry name" value="Oligopeptide ABC transporter ATP-binding component"/>
    <property type="match status" value="1"/>
</dbReference>
<dbReference type="InterPro" id="IPR013563">
    <property type="entry name" value="Oligopep_ABC_C"/>
</dbReference>
<dbReference type="PROSITE" id="PS00211">
    <property type="entry name" value="ABC_TRANSPORTER_1"/>
    <property type="match status" value="1"/>
</dbReference>
<proteinExistence type="inferred from homology"/>
<dbReference type="GO" id="GO:0005524">
    <property type="term" value="F:ATP binding"/>
    <property type="evidence" value="ECO:0007669"/>
    <property type="project" value="UniProtKB-KW"/>
</dbReference>
<dbReference type="InterPro" id="IPR017871">
    <property type="entry name" value="ABC_transporter-like_CS"/>
</dbReference>
<keyword evidence="3" id="KW-0813">Transport</keyword>
<reference evidence="10 11" key="1">
    <citation type="submission" date="2018-05" db="EMBL/GenBank/DDBJ databases">
        <title>Acuticoccus sediminis sp. nov., isolated from deep-sea sediment of Indian Ocean.</title>
        <authorList>
            <person name="Liu X."/>
            <person name="Lai Q."/>
            <person name="Du Y."/>
            <person name="Sun F."/>
            <person name="Zhang X."/>
            <person name="Wang S."/>
            <person name="Shao Z."/>
        </authorList>
    </citation>
    <scope>NUCLEOTIDE SEQUENCE [LARGE SCALE GENOMIC DNA]</scope>
    <source>
        <strain evidence="10 11">PTG4-2</strain>
    </source>
</reference>
<protein>
    <submittedName>
        <fullName evidence="10">Peptide ABC transporter ATP-binding protein</fullName>
    </submittedName>
</protein>
<evidence type="ECO:0000256" key="6">
    <source>
        <dbReference type="ARBA" id="ARBA00022840"/>
    </source>
</evidence>
<comment type="caution">
    <text evidence="10">The sequence shown here is derived from an EMBL/GenBank/DDBJ whole genome shotgun (WGS) entry which is preliminary data.</text>
</comment>
<gene>
    <name evidence="10" type="ORF">DLJ53_29685</name>
</gene>
<dbReference type="InterPro" id="IPR050388">
    <property type="entry name" value="ABC_Ni/Peptide_Import"/>
</dbReference>
<keyword evidence="7" id="KW-0472">Membrane</keyword>
<dbReference type="Pfam" id="PF08352">
    <property type="entry name" value="oligo_HPY"/>
    <property type="match status" value="1"/>
</dbReference>
<keyword evidence="5" id="KW-0547">Nucleotide-binding</keyword>
<dbReference type="EMBL" id="QHHQ01000009">
    <property type="protein sequence ID" value="RAH97370.1"/>
    <property type="molecule type" value="Genomic_DNA"/>
</dbReference>
<accession>A0A8B2NJG1</accession>
<dbReference type="GO" id="GO:0016887">
    <property type="term" value="F:ATP hydrolysis activity"/>
    <property type="evidence" value="ECO:0007669"/>
    <property type="project" value="InterPro"/>
</dbReference>
<dbReference type="CDD" id="cd03257">
    <property type="entry name" value="ABC_NikE_OppD_transporters"/>
    <property type="match status" value="1"/>
</dbReference>
<evidence type="ECO:0000256" key="5">
    <source>
        <dbReference type="ARBA" id="ARBA00022741"/>
    </source>
</evidence>
<feature type="region of interest" description="Disordered" evidence="8">
    <location>
        <begin position="1"/>
        <end position="26"/>
    </location>
</feature>
<keyword evidence="11" id="KW-1185">Reference proteome</keyword>
<dbReference type="InterPro" id="IPR003593">
    <property type="entry name" value="AAA+_ATPase"/>
</dbReference>
<evidence type="ECO:0000256" key="3">
    <source>
        <dbReference type="ARBA" id="ARBA00022448"/>
    </source>
</evidence>
<evidence type="ECO:0000256" key="7">
    <source>
        <dbReference type="ARBA" id="ARBA00023136"/>
    </source>
</evidence>
<evidence type="ECO:0000256" key="8">
    <source>
        <dbReference type="SAM" id="MobiDB-lite"/>
    </source>
</evidence>
<sequence>MPPGDFSNDRRTASRGLGPSRLIPHRRPLGRCGPRGLLLGRTGEAVGLVGESGSGKSVSAFSIMGLLARPGRVSGGSIRFEGQELTALSERSMAAIRGREISMVFQDPLSSLNPAFTVGQQLVDTIRAHRPGIGRREARERAADALSMVGIADPGARLGAYPHEFSGGMRQRVMIALAISSKPKLLIADEPTTALDVTVQAQVVELLETLREEMGLAILFISHNLDLVAELCDRVLVMYAGSVVEEGPVEALFRSPEHPYTRLLQRCIPRIDRAEPLWSIEGAPPPLGTRIPGCAFADRCPEVMDKCRTARPLPHGTASHAVSCWVTP</sequence>
<name>A0A8B2NJG1_9HYPH</name>
<organism evidence="10 11">
    <name type="scientific">Acuticoccus sediminis</name>
    <dbReference type="NCBI Taxonomy" id="2184697"/>
    <lineage>
        <taxon>Bacteria</taxon>
        <taxon>Pseudomonadati</taxon>
        <taxon>Pseudomonadota</taxon>
        <taxon>Alphaproteobacteria</taxon>
        <taxon>Hyphomicrobiales</taxon>
        <taxon>Amorphaceae</taxon>
        <taxon>Acuticoccus</taxon>
    </lineage>
</organism>
<dbReference type="NCBIfam" id="TIGR01727">
    <property type="entry name" value="oligo_HPY"/>
    <property type="match status" value="1"/>
</dbReference>
<dbReference type="InterPro" id="IPR003439">
    <property type="entry name" value="ABC_transporter-like_ATP-bd"/>
</dbReference>
<keyword evidence="4" id="KW-1003">Cell membrane</keyword>
<evidence type="ECO:0000256" key="2">
    <source>
        <dbReference type="ARBA" id="ARBA00005417"/>
    </source>
</evidence>
<comment type="subcellular location">
    <subcellularLocation>
        <location evidence="1">Cell inner membrane</location>
        <topology evidence="1">Peripheral membrane protein</topology>
    </subcellularLocation>
</comment>
<dbReference type="PROSITE" id="PS50893">
    <property type="entry name" value="ABC_TRANSPORTER_2"/>
    <property type="match status" value="1"/>
</dbReference>
<dbReference type="InterPro" id="IPR027417">
    <property type="entry name" value="P-loop_NTPase"/>
</dbReference>
<comment type="similarity">
    <text evidence="2">Belongs to the ABC transporter superfamily.</text>
</comment>
<dbReference type="GO" id="GO:0015833">
    <property type="term" value="P:peptide transport"/>
    <property type="evidence" value="ECO:0007669"/>
    <property type="project" value="InterPro"/>
</dbReference>
<dbReference type="PANTHER" id="PTHR43297:SF2">
    <property type="entry name" value="DIPEPTIDE TRANSPORT ATP-BINDING PROTEIN DPPD"/>
    <property type="match status" value="1"/>
</dbReference>
<dbReference type="PANTHER" id="PTHR43297">
    <property type="entry name" value="OLIGOPEPTIDE TRANSPORT ATP-BINDING PROTEIN APPD"/>
    <property type="match status" value="1"/>
</dbReference>
<keyword evidence="6 10" id="KW-0067">ATP-binding</keyword>
<feature type="domain" description="ABC transporter" evidence="9">
    <location>
        <begin position="17"/>
        <end position="265"/>
    </location>
</feature>
<evidence type="ECO:0000313" key="10">
    <source>
        <dbReference type="EMBL" id="RAH97370.1"/>
    </source>
</evidence>
<evidence type="ECO:0000256" key="1">
    <source>
        <dbReference type="ARBA" id="ARBA00004417"/>
    </source>
</evidence>
<evidence type="ECO:0000313" key="11">
    <source>
        <dbReference type="Proteomes" id="UP000249590"/>
    </source>
</evidence>
<dbReference type="Pfam" id="PF00005">
    <property type="entry name" value="ABC_tran"/>
    <property type="match status" value="1"/>
</dbReference>
<dbReference type="SMART" id="SM00382">
    <property type="entry name" value="AAA"/>
    <property type="match status" value="1"/>
</dbReference>
<dbReference type="Proteomes" id="UP000249590">
    <property type="component" value="Unassembled WGS sequence"/>
</dbReference>
<dbReference type="SUPFAM" id="SSF52540">
    <property type="entry name" value="P-loop containing nucleoside triphosphate hydrolases"/>
    <property type="match status" value="1"/>
</dbReference>
<dbReference type="GO" id="GO:0055085">
    <property type="term" value="P:transmembrane transport"/>
    <property type="evidence" value="ECO:0007669"/>
    <property type="project" value="UniProtKB-ARBA"/>
</dbReference>